<dbReference type="STRING" id="93625.A0A409WXT5"/>
<evidence type="ECO:0000313" key="6">
    <source>
        <dbReference type="Proteomes" id="UP000283269"/>
    </source>
</evidence>
<feature type="compositionally biased region" description="Basic and acidic residues" evidence="2">
    <location>
        <begin position="37"/>
        <end position="55"/>
    </location>
</feature>
<dbReference type="Proteomes" id="UP000283269">
    <property type="component" value="Unassembled WGS sequence"/>
</dbReference>
<gene>
    <name evidence="5" type="ORF">CVT25_004036</name>
</gene>
<keyword evidence="3" id="KW-0812">Transmembrane</keyword>
<dbReference type="PANTHER" id="PTHR31082:SF4">
    <property type="entry name" value="PHEROMONE-REGULATED MEMBRANE PROTEIN 10"/>
    <property type="match status" value="1"/>
</dbReference>
<keyword evidence="3" id="KW-1133">Transmembrane helix</keyword>
<feature type="transmembrane region" description="Helical" evidence="3">
    <location>
        <begin position="390"/>
        <end position="410"/>
    </location>
</feature>
<feature type="transmembrane region" description="Helical" evidence="3">
    <location>
        <begin position="552"/>
        <end position="571"/>
    </location>
</feature>
<feature type="transmembrane region" description="Helical" evidence="3">
    <location>
        <begin position="583"/>
        <end position="602"/>
    </location>
</feature>
<accession>A0A409WXT5</accession>
<reference evidence="5 6" key="1">
    <citation type="journal article" date="2018" name="Evol. Lett.">
        <title>Horizontal gene cluster transfer increased hallucinogenic mushroom diversity.</title>
        <authorList>
            <person name="Reynolds H.T."/>
            <person name="Vijayakumar V."/>
            <person name="Gluck-Thaler E."/>
            <person name="Korotkin H.B."/>
            <person name="Matheny P.B."/>
            <person name="Slot J.C."/>
        </authorList>
    </citation>
    <scope>NUCLEOTIDE SEQUENCE [LARGE SCALE GENOMIC DNA]</scope>
    <source>
        <strain evidence="5 6">2631</strain>
    </source>
</reference>
<feature type="domain" description="Threonine/serine exporter-like N-terminal" evidence="4">
    <location>
        <begin position="235"/>
        <end position="473"/>
    </location>
</feature>
<dbReference type="EMBL" id="NHYD01003030">
    <property type="protein sequence ID" value="PPQ83297.1"/>
    <property type="molecule type" value="Genomic_DNA"/>
</dbReference>
<evidence type="ECO:0000256" key="3">
    <source>
        <dbReference type="SAM" id="Phobius"/>
    </source>
</evidence>
<name>A0A409WXT5_PSICY</name>
<feature type="compositionally biased region" description="Basic and acidic residues" evidence="2">
    <location>
        <begin position="155"/>
        <end position="167"/>
    </location>
</feature>
<dbReference type="Pfam" id="PF06738">
    <property type="entry name" value="ThrE"/>
    <property type="match status" value="1"/>
</dbReference>
<dbReference type="InterPro" id="IPR051361">
    <property type="entry name" value="ThrE/Ser_Exporter"/>
</dbReference>
<dbReference type="GO" id="GO:0022857">
    <property type="term" value="F:transmembrane transporter activity"/>
    <property type="evidence" value="ECO:0007669"/>
    <property type="project" value="InterPro"/>
</dbReference>
<organism evidence="5 6">
    <name type="scientific">Psilocybe cyanescens</name>
    <dbReference type="NCBI Taxonomy" id="93625"/>
    <lineage>
        <taxon>Eukaryota</taxon>
        <taxon>Fungi</taxon>
        <taxon>Dikarya</taxon>
        <taxon>Basidiomycota</taxon>
        <taxon>Agaricomycotina</taxon>
        <taxon>Agaricomycetes</taxon>
        <taxon>Agaricomycetidae</taxon>
        <taxon>Agaricales</taxon>
        <taxon>Agaricineae</taxon>
        <taxon>Strophariaceae</taxon>
        <taxon>Psilocybe</taxon>
    </lineage>
</organism>
<feature type="transmembrane region" description="Helical" evidence="3">
    <location>
        <begin position="663"/>
        <end position="688"/>
    </location>
</feature>
<dbReference type="PANTHER" id="PTHR31082">
    <property type="entry name" value="PHEROMONE-REGULATED MEMBRANE PROTEIN 10"/>
    <property type="match status" value="1"/>
</dbReference>
<dbReference type="InParanoid" id="A0A409WXT5"/>
<feature type="transmembrane region" description="Helical" evidence="3">
    <location>
        <begin position="632"/>
        <end position="651"/>
    </location>
</feature>
<feature type="transmembrane region" description="Helical" evidence="3">
    <location>
        <begin position="367"/>
        <end position="384"/>
    </location>
</feature>
<sequence length="699" mass="76292">MASPDSEESEILHGEPLAQSGTSRRVSLVPLGSQGNEMEHAGNNKQSHSKDDTDDVCRKYSLSSYEHPYDISPPNYAHTGPSEPASIHSFSFHNNSSAAPADNAVSPDTTFPRAGAKNKRQGMLASMMNFYSMARSGTHDDNAMSSASTTFSDPDYDHRPGMRRDDSEYSGNSIGSDILEPDDPRMTGKTSSQLHDQGDLEKNTLRQMDYKSRRKHIQRIRIEFNVSSMKNRHEFLLKLARALMTFGAPSHRIESQLIAAARILEVEAEFIHLPGIIISSFGDQDLGCSETHFVKCGGRLSLGALHKVHLIYRSVVHDDISAKQATEQLDALLSAPPPYSKVFRCFLAFCLSALICPLAFGGSFIDMWIAGLAAFFLSYLQLQVAQKSALYANVFEITISILVSFTARGLSSIRSQIFCYTAISSSGIIGILPGYLILSSSLELASKNIVCGSVKMVYALIYTLFLGFGLQIGDDFYLLFDPTARRHLDELAANLSSTVILAGTWLSDNGTDGSGIPLNGTWTFAHTVMPDEQDIHEGCYRPRRFPWFLQPFPFWTSFIIVPLFSTLSSLANLQPLWSKQLPVMVIISCCSYASNKIANHYIFNRSDVVSAIGAFTVGLLGNIYSRRMGGTAFTSMVTGVLFLVPSGLSQAGGITANGNGIDIGGAMIAVTIGITVGLFMSQALVYTFGSRKNAAVFSF</sequence>
<feature type="compositionally biased region" description="Polar residues" evidence="2">
    <location>
        <begin position="143"/>
        <end position="152"/>
    </location>
</feature>
<keyword evidence="3" id="KW-0472">Membrane</keyword>
<evidence type="ECO:0000259" key="4">
    <source>
        <dbReference type="Pfam" id="PF06738"/>
    </source>
</evidence>
<evidence type="ECO:0000256" key="2">
    <source>
        <dbReference type="SAM" id="MobiDB-lite"/>
    </source>
</evidence>
<evidence type="ECO:0000313" key="5">
    <source>
        <dbReference type="EMBL" id="PPQ83297.1"/>
    </source>
</evidence>
<evidence type="ECO:0000256" key="1">
    <source>
        <dbReference type="ARBA" id="ARBA00034125"/>
    </source>
</evidence>
<comment type="caution">
    <text evidence="5">The sequence shown here is derived from an EMBL/GenBank/DDBJ whole genome shotgun (WGS) entry which is preliminary data.</text>
</comment>
<feature type="transmembrane region" description="Helical" evidence="3">
    <location>
        <begin position="458"/>
        <end position="479"/>
    </location>
</feature>
<dbReference type="OrthoDB" id="413008at2759"/>
<protein>
    <recommendedName>
        <fullName evidence="4">Threonine/serine exporter-like N-terminal domain-containing protein</fullName>
    </recommendedName>
</protein>
<feature type="region of interest" description="Disordered" evidence="2">
    <location>
        <begin position="1"/>
        <end position="55"/>
    </location>
</feature>
<feature type="transmembrane region" description="Helical" evidence="3">
    <location>
        <begin position="608"/>
        <end position="625"/>
    </location>
</feature>
<feature type="region of interest" description="Disordered" evidence="2">
    <location>
        <begin position="141"/>
        <end position="195"/>
    </location>
</feature>
<proteinExistence type="inferred from homology"/>
<dbReference type="InterPro" id="IPR010619">
    <property type="entry name" value="ThrE-like_N"/>
</dbReference>
<feature type="transmembrane region" description="Helical" evidence="3">
    <location>
        <begin position="417"/>
        <end position="438"/>
    </location>
</feature>
<keyword evidence="6" id="KW-1185">Reference proteome</keyword>
<comment type="similarity">
    <text evidence="1">Belongs to the ThrE exporter (TC 2.A.79) family.</text>
</comment>
<dbReference type="AlphaFoldDB" id="A0A409WXT5"/>